<dbReference type="EMBL" id="VSTH01000073">
    <property type="protein sequence ID" value="TYO64489.1"/>
    <property type="molecule type" value="Genomic_DNA"/>
</dbReference>
<gene>
    <name evidence="1" type="ORF">FXV83_21695</name>
</gene>
<keyword evidence="2" id="KW-1185">Reference proteome</keyword>
<reference evidence="1 2" key="1">
    <citation type="submission" date="2019-08" db="EMBL/GenBank/DDBJ databases">
        <title>Bradyrhizobium hipponensis sp. nov., a rhizobium isolated from a Lupinus angustifolius root nodule in Tunisia.</title>
        <authorList>
            <person name="Off K."/>
            <person name="Rejili M."/>
            <person name="Mars M."/>
            <person name="Brachmann A."/>
            <person name="Marin M."/>
        </authorList>
    </citation>
    <scope>NUCLEOTIDE SEQUENCE [LARGE SCALE GENOMIC DNA]</scope>
    <source>
        <strain evidence="2">aSej3</strain>
    </source>
</reference>
<evidence type="ECO:0000313" key="2">
    <source>
        <dbReference type="Proteomes" id="UP000324797"/>
    </source>
</evidence>
<evidence type="ECO:0000313" key="1">
    <source>
        <dbReference type="EMBL" id="TYO64489.1"/>
    </source>
</evidence>
<organism evidence="1 2">
    <name type="scientific">Bradyrhizobium hipponense</name>
    <dbReference type="NCBI Taxonomy" id="2605638"/>
    <lineage>
        <taxon>Bacteria</taxon>
        <taxon>Pseudomonadati</taxon>
        <taxon>Pseudomonadota</taxon>
        <taxon>Alphaproteobacteria</taxon>
        <taxon>Hyphomicrobiales</taxon>
        <taxon>Nitrobacteraceae</taxon>
        <taxon>Bradyrhizobium</taxon>
    </lineage>
</organism>
<accession>A0A5S4YVT1</accession>
<comment type="caution">
    <text evidence="1">The sequence shown here is derived from an EMBL/GenBank/DDBJ whole genome shotgun (WGS) entry which is preliminary data.</text>
</comment>
<proteinExistence type="predicted"/>
<dbReference type="AlphaFoldDB" id="A0A5S4YVT1"/>
<name>A0A5S4YVT1_9BRAD</name>
<sequence>MELPASDPEVAFWKTRANTLTAMSEATNAVLRAARRRSNSIQSLNDIIGYLLAHPNEDRHLRRAYEKSGYLTVWQLELTKSGWQYDLDLMQAAIERDPAGAASMEEYCRELLADLEGGRRFEINYSGYLELANRTGLSTFRVSAELYARLMTLHRMRVETARAWLAESAGNT</sequence>
<protein>
    <submittedName>
        <fullName evidence="1">Uncharacterized protein</fullName>
    </submittedName>
</protein>
<dbReference type="Proteomes" id="UP000324797">
    <property type="component" value="Unassembled WGS sequence"/>
</dbReference>